<feature type="chain" id="PRO_5002665337" description="FG-GAP repeat protein" evidence="2">
    <location>
        <begin position="24"/>
        <end position="644"/>
    </location>
</feature>
<reference evidence="3 4" key="1">
    <citation type="submission" date="2006-02" db="EMBL/GenBank/DDBJ databases">
        <authorList>
            <person name="Amann R."/>
            <person name="Ferriera S."/>
            <person name="Johnson J."/>
            <person name="Kravitz S."/>
            <person name="Halpern A."/>
            <person name="Remington K."/>
            <person name="Beeson K."/>
            <person name="Tran B."/>
            <person name="Rogers Y.-H."/>
            <person name="Friedman R."/>
            <person name="Venter J.C."/>
        </authorList>
    </citation>
    <scope>NUCLEOTIDE SEQUENCE [LARGE SCALE GENOMIC DNA]</scope>
    <source>
        <strain evidence="3 4">DSM 3645</strain>
    </source>
</reference>
<dbReference type="InterPro" id="IPR013517">
    <property type="entry name" value="FG-GAP"/>
</dbReference>
<evidence type="ECO:0000256" key="2">
    <source>
        <dbReference type="SAM" id="SignalP"/>
    </source>
</evidence>
<comment type="caution">
    <text evidence="3">The sequence shown here is derived from an EMBL/GenBank/DDBJ whole genome shotgun (WGS) entry which is preliminary data.</text>
</comment>
<protein>
    <recommendedName>
        <fullName evidence="5">FG-GAP repeat protein</fullName>
    </recommendedName>
</protein>
<dbReference type="Gene3D" id="2.130.10.130">
    <property type="entry name" value="Integrin alpha, N-terminal"/>
    <property type="match status" value="2"/>
</dbReference>
<dbReference type="EMBL" id="AANZ01000013">
    <property type="protein sequence ID" value="EAQ79663.1"/>
    <property type="molecule type" value="Genomic_DNA"/>
</dbReference>
<evidence type="ECO:0000313" key="4">
    <source>
        <dbReference type="Proteomes" id="UP000004358"/>
    </source>
</evidence>
<accession>A3ZUS7</accession>
<evidence type="ECO:0008006" key="5">
    <source>
        <dbReference type="Google" id="ProtNLM"/>
    </source>
</evidence>
<dbReference type="Proteomes" id="UP000004358">
    <property type="component" value="Unassembled WGS sequence"/>
</dbReference>
<name>A3ZUS7_9BACT</name>
<dbReference type="RefSeq" id="WP_002652733.1">
    <property type="nucleotide sequence ID" value="NZ_CH672376.1"/>
</dbReference>
<dbReference type="OrthoDB" id="41724at2"/>
<dbReference type="HOGENOM" id="CLU_011854_0_0_0"/>
<dbReference type="InterPro" id="IPR028994">
    <property type="entry name" value="Integrin_alpha_N"/>
</dbReference>
<dbReference type="Pfam" id="PF13517">
    <property type="entry name" value="FG-GAP_3"/>
    <property type="match status" value="1"/>
</dbReference>
<dbReference type="eggNOG" id="COG4692">
    <property type="taxonomic scope" value="Bacteria"/>
</dbReference>
<proteinExistence type="predicted"/>
<feature type="signal peptide" evidence="2">
    <location>
        <begin position="1"/>
        <end position="23"/>
    </location>
</feature>
<sequence>MKITPPRVLSACLVLLATLHLKAEEPLQPVLYGDSELSVDLGVGLWAWPLPMDWDGDGDLDLVVSCPDVPFNGSYLFENPGGDPKLPVFKPPVKIGHGMHSLQVSYVDGVPRVLSPATEWRDIREKRLTQKASIYPKSNIYKNKVRANQWRYADYDADGVQDLIVGVGDWSDYGWDDAFNAQGEWTRGPLHGYVYWIRNQGTTDKPKYQEPVQLEAAGAPVDVFGMPTPNLADFDGDGDLDLLCGEFLDGFTYFENAGTRSEPHFAAGRKLTVNGQPLKMDLQMITPTAIDWDADGDVDLIVGDEDGRVALVEHTGKIVDGAPQFRQPQYFQQQADRLKFGALVTPFSVDWDNDGDEDLIAGNSAGYIAFIENIDGGNPPKWAAPRKLEVDGQPIRVQAGENGSIQGPAEAKWGYTTLNVADWDHDGRLDLIVNSIWGKIEWYRNLGGTPAKLAAAQPIEVQWPGAPPKPAWNWWNPKGKELVTQWRTTPVVIDLNQDGLNDLVCLDHEGYLALFERRKQGETLTLSPGKRIFTQPNGEPLRLNEKNAGGSGRRKLCFADWDGDGRLDLLINSRNVDFFRNVSTEKLPWAFENRGQVHEHRLAGHTTSPTIVNWDQDARPDLLIGAEDGHFYYLKNNEAPASTK</sequence>
<gene>
    <name evidence="3" type="ORF">DSM3645_24180</name>
</gene>
<evidence type="ECO:0000313" key="3">
    <source>
        <dbReference type="EMBL" id="EAQ79663.1"/>
    </source>
</evidence>
<dbReference type="STRING" id="314230.DSM3645_24180"/>
<keyword evidence="1 2" id="KW-0732">Signal</keyword>
<dbReference type="SUPFAM" id="SSF69318">
    <property type="entry name" value="Integrin alpha N-terminal domain"/>
    <property type="match status" value="2"/>
</dbReference>
<dbReference type="AlphaFoldDB" id="A3ZUS7"/>
<organism evidence="3 4">
    <name type="scientific">Blastopirellula marina DSM 3645</name>
    <dbReference type="NCBI Taxonomy" id="314230"/>
    <lineage>
        <taxon>Bacteria</taxon>
        <taxon>Pseudomonadati</taxon>
        <taxon>Planctomycetota</taxon>
        <taxon>Planctomycetia</taxon>
        <taxon>Pirellulales</taxon>
        <taxon>Pirellulaceae</taxon>
        <taxon>Blastopirellula</taxon>
    </lineage>
</organism>
<dbReference type="PANTHER" id="PTHR44103:SF1">
    <property type="entry name" value="PROPROTEIN CONVERTASE P"/>
    <property type="match status" value="1"/>
</dbReference>
<dbReference type="PANTHER" id="PTHR44103">
    <property type="entry name" value="PROPROTEIN CONVERTASE P"/>
    <property type="match status" value="1"/>
</dbReference>
<evidence type="ECO:0000256" key="1">
    <source>
        <dbReference type="ARBA" id="ARBA00022729"/>
    </source>
</evidence>